<evidence type="ECO:0000256" key="2">
    <source>
        <dbReference type="ARBA" id="ARBA00023125"/>
    </source>
</evidence>
<dbReference type="PANTHER" id="PTHR43537">
    <property type="entry name" value="TRANSCRIPTIONAL REGULATOR, GNTR FAMILY"/>
    <property type="match status" value="1"/>
</dbReference>
<reference evidence="5 6" key="1">
    <citation type="submission" date="2016-02" db="EMBL/GenBank/DDBJ databases">
        <title>Corynebacterium glutamicum N24 whole genome sequencing project.</title>
        <authorList>
            <person name="Matsutani M."/>
            <person name="Nangtapong N."/>
            <person name="Yakushi T."/>
            <person name="Matsushita K."/>
        </authorList>
    </citation>
    <scope>NUCLEOTIDE SEQUENCE [LARGE SCALE GENOMIC DNA]</scope>
    <source>
        <strain evidence="5 6">N24</strain>
    </source>
</reference>
<dbReference type="KEGG" id="csur:N24_0208"/>
<keyword evidence="3" id="KW-0804">Transcription</keyword>
<dbReference type="SMART" id="SM00345">
    <property type="entry name" value="HTH_GNTR"/>
    <property type="match status" value="1"/>
</dbReference>
<dbReference type="PANTHER" id="PTHR43537:SF24">
    <property type="entry name" value="GLUCONATE OPERON TRANSCRIPTIONAL REPRESSOR"/>
    <property type="match status" value="1"/>
</dbReference>
<evidence type="ECO:0000256" key="3">
    <source>
        <dbReference type="ARBA" id="ARBA00023163"/>
    </source>
</evidence>
<dbReference type="InterPro" id="IPR011711">
    <property type="entry name" value="GntR_C"/>
</dbReference>
<protein>
    <submittedName>
        <fullName evidence="5">GntR family transcriptional regulator</fullName>
    </submittedName>
</protein>
<dbReference type="InterPro" id="IPR036390">
    <property type="entry name" value="WH_DNA-bd_sf"/>
</dbReference>
<dbReference type="InterPro" id="IPR008920">
    <property type="entry name" value="TF_FadR/GntR_C"/>
</dbReference>
<dbReference type="GO" id="GO:0003677">
    <property type="term" value="F:DNA binding"/>
    <property type="evidence" value="ECO:0007669"/>
    <property type="project" value="UniProtKB-KW"/>
</dbReference>
<dbReference type="SMART" id="SM00895">
    <property type="entry name" value="FCD"/>
    <property type="match status" value="1"/>
</dbReference>
<name>A0A160PQG0_9CORY</name>
<keyword evidence="6" id="KW-1185">Reference proteome</keyword>
<dbReference type="Gene3D" id="1.10.10.10">
    <property type="entry name" value="Winged helix-like DNA-binding domain superfamily/Winged helix DNA-binding domain"/>
    <property type="match status" value="1"/>
</dbReference>
<sequence>MFMKPAPRATSQRRAYDYLCTKVLVDPSRQGQFLNEQELAEEIGVSRTPIREALRTLASEGLVEQIANRGTFVPVITKKQILDVMELRDLLEHHAASMSISKGKPPIDQMRATLRQQEEILKDPQATDSIEFIRLDREFHFHLLKACDNDEIIQTYDRLRVRQRAMGVQALYAVSRWREVCEEHEQIVNALESGDLEQVNRTISKHLEMTTAVLLADLPN</sequence>
<evidence type="ECO:0000256" key="1">
    <source>
        <dbReference type="ARBA" id="ARBA00023015"/>
    </source>
</evidence>
<dbReference type="PRINTS" id="PR00035">
    <property type="entry name" value="HTHGNTR"/>
</dbReference>
<dbReference type="Gene3D" id="1.20.120.530">
    <property type="entry name" value="GntR ligand-binding domain-like"/>
    <property type="match status" value="1"/>
</dbReference>
<dbReference type="Pfam" id="PF00392">
    <property type="entry name" value="GntR"/>
    <property type="match status" value="1"/>
</dbReference>
<keyword evidence="1" id="KW-0805">Transcription regulation</keyword>
<dbReference type="Pfam" id="PF07729">
    <property type="entry name" value="FCD"/>
    <property type="match status" value="1"/>
</dbReference>
<dbReference type="SUPFAM" id="SSF48008">
    <property type="entry name" value="GntR ligand-binding domain-like"/>
    <property type="match status" value="1"/>
</dbReference>
<dbReference type="GO" id="GO:0003700">
    <property type="term" value="F:DNA-binding transcription factor activity"/>
    <property type="evidence" value="ECO:0007669"/>
    <property type="project" value="InterPro"/>
</dbReference>
<evidence type="ECO:0000313" key="6">
    <source>
        <dbReference type="Proteomes" id="UP000218244"/>
    </source>
</evidence>
<dbReference type="AlphaFoldDB" id="A0A160PQG0"/>
<organism evidence="5 6">
    <name type="scientific">Corynebacterium suranareeae</name>
    <dbReference type="NCBI Taxonomy" id="2506452"/>
    <lineage>
        <taxon>Bacteria</taxon>
        <taxon>Bacillati</taxon>
        <taxon>Actinomycetota</taxon>
        <taxon>Actinomycetes</taxon>
        <taxon>Mycobacteriales</taxon>
        <taxon>Corynebacteriaceae</taxon>
        <taxon>Corynebacterium</taxon>
    </lineage>
</organism>
<evidence type="ECO:0000259" key="4">
    <source>
        <dbReference type="PROSITE" id="PS50949"/>
    </source>
</evidence>
<dbReference type="InterPro" id="IPR000524">
    <property type="entry name" value="Tscrpt_reg_HTH_GntR"/>
</dbReference>
<keyword evidence="2" id="KW-0238">DNA-binding</keyword>
<dbReference type="InterPro" id="IPR036388">
    <property type="entry name" value="WH-like_DNA-bd_sf"/>
</dbReference>
<proteinExistence type="predicted"/>
<gene>
    <name evidence="5" type="ORF">N24_0208</name>
</gene>
<dbReference type="EMBL" id="AP017369">
    <property type="protein sequence ID" value="BAU94470.1"/>
    <property type="molecule type" value="Genomic_DNA"/>
</dbReference>
<accession>A0A160PQG0</accession>
<evidence type="ECO:0000313" key="5">
    <source>
        <dbReference type="EMBL" id="BAU94470.1"/>
    </source>
</evidence>
<dbReference type="CDD" id="cd07377">
    <property type="entry name" value="WHTH_GntR"/>
    <property type="match status" value="1"/>
</dbReference>
<dbReference type="SUPFAM" id="SSF46785">
    <property type="entry name" value="Winged helix' DNA-binding domain"/>
    <property type="match status" value="1"/>
</dbReference>
<feature type="domain" description="HTH gntR-type" evidence="4">
    <location>
        <begin position="9"/>
        <end position="76"/>
    </location>
</feature>
<dbReference type="PROSITE" id="PS50949">
    <property type="entry name" value="HTH_GNTR"/>
    <property type="match status" value="1"/>
</dbReference>
<dbReference type="Proteomes" id="UP000218244">
    <property type="component" value="Chromosome"/>
</dbReference>